<dbReference type="CDD" id="cd15831">
    <property type="entry name" value="BTAD"/>
    <property type="match status" value="1"/>
</dbReference>
<keyword evidence="5" id="KW-0802">TPR repeat</keyword>
<dbReference type="Proteomes" id="UP000295075">
    <property type="component" value="Unassembled WGS sequence"/>
</dbReference>
<dbReference type="PRINTS" id="PR00364">
    <property type="entry name" value="DISEASERSIST"/>
</dbReference>
<evidence type="ECO:0000259" key="8">
    <source>
        <dbReference type="PROSITE" id="PS51755"/>
    </source>
</evidence>
<dbReference type="GO" id="GO:0043531">
    <property type="term" value="F:ADP binding"/>
    <property type="evidence" value="ECO:0007669"/>
    <property type="project" value="InterPro"/>
</dbReference>
<name>A0A4R4Q3R9_9ACTN</name>
<evidence type="ECO:0000256" key="4">
    <source>
        <dbReference type="ARBA" id="ARBA00023163"/>
    </source>
</evidence>
<dbReference type="InterPro" id="IPR005158">
    <property type="entry name" value="BTAD"/>
</dbReference>
<dbReference type="InterPro" id="IPR030458">
    <property type="entry name" value="Glyco_hydro_31_AS"/>
</dbReference>
<dbReference type="SUPFAM" id="SSF48452">
    <property type="entry name" value="TPR-like"/>
    <property type="match status" value="2"/>
</dbReference>
<dbReference type="SMART" id="SM00862">
    <property type="entry name" value="Trans_reg_C"/>
    <property type="match status" value="1"/>
</dbReference>
<feature type="DNA-binding region" description="OmpR/PhoB-type" evidence="6">
    <location>
        <begin position="1"/>
        <end position="91"/>
    </location>
</feature>
<evidence type="ECO:0000313" key="10">
    <source>
        <dbReference type="Proteomes" id="UP000295075"/>
    </source>
</evidence>
<comment type="similarity">
    <text evidence="1">Belongs to the AfsR/DnrI/RedD regulatory family.</text>
</comment>
<dbReference type="SMART" id="SM01043">
    <property type="entry name" value="BTAD"/>
    <property type="match status" value="1"/>
</dbReference>
<feature type="repeat" description="TPR" evidence="5">
    <location>
        <begin position="747"/>
        <end position="780"/>
    </location>
</feature>
<evidence type="ECO:0000256" key="1">
    <source>
        <dbReference type="ARBA" id="ARBA00005820"/>
    </source>
</evidence>
<dbReference type="Pfam" id="PF13424">
    <property type="entry name" value="TPR_12"/>
    <property type="match status" value="2"/>
</dbReference>
<dbReference type="PANTHER" id="PTHR35807">
    <property type="entry name" value="TRANSCRIPTIONAL REGULATOR REDD-RELATED"/>
    <property type="match status" value="1"/>
</dbReference>
<dbReference type="SUPFAM" id="SSF46894">
    <property type="entry name" value="C-terminal effector domain of the bipartite response regulators"/>
    <property type="match status" value="1"/>
</dbReference>
<feature type="compositionally biased region" description="Polar residues" evidence="7">
    <location>
        <begin position="912"/>
        <end position="923"/>
    </location>
</feature>
<reference evidence="9 10" key="1">
    <citation type="submission" date="2019-03" db="EMBL/GenBank/DDBJ databases">
        <title>Draft genome sequences of novel Actinobacteria.</title>
        <authorList>
            <person name="Sahin N."/>
            <person name="Ay H."/>
            <person name="Saygin H."/>
        </authorList>
    </citation>
    <scope>NUCLEOTIDE SEQUENCE [LARGE SCALE GENOMIC DNA]</scope>
    <source>
        <strain evidence="9 10">JCM 30547</strain>
    </source>
</reference>
<feature type="repeat" description="TPR" evidence="5">
    <location>
        <begin position="867"/>
        <end position="900"/>
    </location>
</feature>
<dbReference type="InterPro" id="IPR036388">
    <property type="entry name" value="WH-like_DNA-bd_sf"/>
</dbReference>
<dbReference type="GO" id="GO:0006355">
    <property type="term" value="P:regulation of DNA-templated transcription"/>
    <property type="evidence" value="ECO:0007669"/>
    <property type="project" value="InterPro"/>
</dbReference>
<dbReference type="AlphaFoldDB" id="A0A4R4Q3R9"/>
<evidence type="ECO:0000256" key="5">
    <source>
        <dbReference type="PROSITE-ProRule" id="PRU00339"/>
    </source>
</evidence>
<evidence type="ECO:0000313" key="9">
    <source>
        <dbReference type="EMBL" id="TDC29660.1"/>
    </source>
</evidence>
<keyword evidence="4" id="KW-0804">Transcription</keyword>
<dbReference type="InterPro" id="IPR027417">
    <property type="entry name" value="P-loop_NTPase"/>
</dbReference>
<keyword evidence="2" id="KW-0805">Transcription regulation</keyword>
<dbReference type="OrthoDB" id="581105at2"/>
<comment type="caution">
    <text evidence="9">The sequence shown here is derived from an EMBL/GenBank/DDBJ whole genome shotgun (WGS) entry which is preliminary data.</text>
</comment>
<dbReference type="PROSITE" id="PS50005">
    <property type="entry name" value="TPR"/>
    <property type="match status" value="2"/>
</dbReference>
<dbReference type="SMART" id="SM00028">
    <property type="entry name" value="TPR"/>
    <property type="match status" value="4"/>
</dbReference>
<dbReference type="PROSITE" id="PS51755">
    <property type="entry name" value="OMPR_PHOB"/>
    <property type="match status" value="1"/>
</dbReference>
<dbReference type="InterPro" id="IPR001867">
    <property type="entry name" value="OmpR/PhoB-type_DNA-bd"/>
</dbReference>
<dbReference type="InterPro" id="IPR051677">
    <property type="entry name" value="AfsR-DnrI-RedD_regulator"/>
</dbReference>
<dbReference type="InterPro" id="IPR019734">
    <property type="entry name" value="TPR_rpt"/>
</dbReference>
<dbReference type="EMBL" id="SMKA01000056">
    <property type="protein sequence ID" value="TDC29660.1"/>
    <property type="molecule type" value="Genomic_DNA"/>
</dbReference>
<keyword evidence="10" id="KW-1185">Reference proteome</keyword>
<dbReference type="Gene3D" id="1.10.10.10">
    <property type="entry name" value="Winged helix-like DNA-binding domain superfamily/Winged helix DNA-binding domain"/>
    <property type="match status" value="1"/>
</dbReference>
<protein>
    <submittedName>
        <fullName evidence="9">Tetratricopeptide repeat protein</fullName>
    </submittedName>
</protein>
<dbReference type="Gene3D" id="1.25.40.10">
    <property type="entry name" value="Tetratricopeptide repeat domain"/>
    <property type="match status" value="3"/>
</dbReference>
<accession>A0A4R4Q3R9</accession>
<gene>
    <name evidence="9" type="ORF">E1261_15200</name>
</gene>
<organism evidence="9 10">
    <name type="scientific">Kribbella albertanoniae</name>
    <dbReference type="NCBI Taxonomy" id="1266829"/>
    <lineage>
        <taxon>Bacteria</taxon>
        <taxon>Bacillati</taxon>
        <taxon>Actinomycetota</taxon>
        <taxon>Actinomycetes</taxon>
        <taxon>Propionibacteriales</taxon>
        <taxon>Kribbellaceae</taxon>
        <taxon>Kribbella</taxon>
    </lineage>
</organism>
<dbReference type="InterPro" id="IPR016032">
    <property type="entry name" value="Sig_transdc_resp-reg_C-effctor"/>
</dbReference>
<dbReference type="Gene3D" id="3.40.50.300">
    <property type="entry name" value="P-loop containing nucleotide triphosphate hydrolases"/>
    <property type="match status" value="1"/>
</dbReference>
<feature type="domain" description="OmpR/PhoB-type" evidence="8">
    <location>
        <begin position="1"/>
        <end position="91"/>
    </location>
</feature>
<dbReference type="PANTHER" id="PTHR35807:SF1">
    <property type="entry name" value="TRANSCRIPTIONAL REGULATOR REDD"/>
    <property type="match status" value="1"/>
</dbReference>
<dbReference type="InterPro" id="IPR011990">
    <property type="entry name" value="TPR-like_helical_dom_sf"/>
</dbReference>
<sequence length="931" mass="100690">MIRILGSLEIRQDDDWRPLTAAKPRQLLAALICRSGSAVSVERLLDEVWGEHPPATARQLLHGYVATLRRMLGDTDDVALVTTPSGYELVVSPGGLDSLRFLELVATGGRLLREEQFEHASATFADAIACWRGDGALDGVTATLAVMAERDRLEAALLAAHEGRVEAELGCRRHREILPALDRLVREHPLREEFRRQQMLALYRSGRQADALAAYQDLRRKLVEALGIEPGTPVQQLHREILDGTGSQPAHATPWQLPPDLLYFTGRADELALLSARLTNSGPAPVVAISGPGGIGKSALAIHAAHAVARAFPDGVLYVDLHGATPGLSPLEPQAVLARFFRALGLSAEQIPDNRDEAIALFRSKLAGRRLLVVLDNAVAADQVRSLVPATGESAAIITCREFPAALDSATHLPLSGLSEQDAIGQLTALVGADRVNRESEAAAELVGLCGHLPLAIRIAGARLARRAGWALQTMVDRLTDERHRLDELASENLAVRSSFDVSYSSLADSLDARDLAAARLFRLLGLLDGGDLSLPLAVVLDGRTPAEVDRSIQRLVDGQLLSSTAPGRYALHDLLRLFARELAEQFEDSTDRVAARRRVARWYVATARLAGQLAAPADPRCAGDTTGALSLSGGRQGQQWLEAERPNLLAVARGAAGEPEFAWVTIELATILRNLLDINGLWDDMAELADWSWTAARAVGDRSAEARALNDRGGASIRRRRYDEAARQLHQALAIRTALRDESGQAATVGNLGLVYRHLGRFDQAIGYLENALELRRRLGDESGVVRTLDNLGLVLGDAAQPTRRITCHETALSLVRQLGDQRLEGLVLSNLADAYRAGGSHARAISTAREGLRICREQRHRAGEAEALRALGTTHLALGDRSKADEYLLAALRIDQKLDDPRRPGETRPQAGSETLSQARSSGAAARLQ</sequence>
<dbReference type="GO" id="GO:0003677">
    <property type="term" value="F:DNA binding"/>
    <property type="evidence" value="ECO:0007669"/>
    <property type="project" value="UniProtKB-UniRule"/>
</dbReference>
<evidence type="ECO:0000256" key="2">
    <source>
        <dbReference type="ARBA" id="ARBA00023015"/>
    </source>
</evidence>
<dbReference type="SUPFAM" id="SSF52540">
    <property type="entry name" value="P-loop containing nucleoside triphosphate hydrolases"/>
    <property type="match status" value="1"/>
</dbReference>
<proteinExistence type="inferred from homology"/>
<feature type="region of interest" description="Disordered" evidence="7">
    <location>
        <begin position="900"/>
        <end position="931"/>
    </location>
</feature>
<keyword evidence="3 6" id="KW-0238">DNA-binding</keyword>
<evidence type="ECO:0000256" key="3">
    <source>
        <dbReference type="ARBA" id="ARBA00023125"/>
    </source>
</evidence>
<dbReference type="Pfam" id="PF00486">
    <property type="entry name" value="Trans_reg_C"/>
    <property type="match status" value="1"/>
</dbReference>
<evidence type="ECO:0000256" key="7">
    <source>
        <dbReference type="SAM" id="MobiDB-lite"/>
    </source>
</evidence>
<dbReference type="RefSeq" id="WP_132407072.1">
    <property type="nucleotide sequence ID" value="NZ_SMKA01000056.1"/>
</dbReference>
<dbReference type="GO" id="GO:0000160">
    <property type="term" value="P:phosphorelay signal transduction system"/>
    <property type="evidence" value="ECO:0007669"/>
    <property type="project" value="InterPro"/>
</dbReference>
<evidence type="ECO:0000256" key="6">
    <source>
        <dbReference type="PROSITE-ProRule" id="PRU01091"/>
    </source>
</evidence>
<dbReference type="PROSITE" id="PS00129">
    <property type="entry name" value="GLYCOSYL_HYDROL_F31_1"/>
    <property type="match status" value="1"/>
</dbReference>
<dbReference type="Pfam" id="PF03704">
    <property type="entry name" value="BTAD"/>
    <property type="match status" value="1"/>
</dbReference>